<keyword evidence="7" id="KW-1185">Reference proteome</keyword>
<dbReference type="STRING" id="13333.W1NYK8"/>
<proteinExistence type="predicted"/>
<feature type="compositionally biased region" description="Basic and acidic residues" evidence="3">
    <location>
        <begin position="1011"/>
        <end position="1029"/>
    </location>
</feature>
<reference evidence="7" key="1">
    <citation type="journal article" date="2013" name="Science">
        <title>The Amborella genome and the evolution of flowering plants.</title>
        <authorList>
            <consortium name="Amborella Genome Project"/>
        </authorList>
    </citation>
    <scope>NUCLEOTIDE SEQUENCE [LARGE SCALE GENOMIC DNA]</scope>
</reference>
<dbReference type="InterPro" id="IPR045862">
    <property type="entry name" value="Trf4-like"/>
</dbReference>
<evidence type="ECO:0000256" key="2">
    <source>
        <dbReference type="ARBA" id="ARBA00022842"/>
    </source>
</evidence>
<feature type="domain" description="PAP-associated" evidence="4">
    <location>
        <begin position="1433"/>
        <end position="1486"/>
    </location>
</feature>
<dbReference type="GO" id="GO:1990817">
    <property type="term" value="F:poly(A) RNA polymerase activity"/>
    <property type="evidence" value="ECO:0000318"/>
    <property type="project" value="GO_Central"/>
</dbReference>
<gene>
    <name evidence="6" type="ORF">AMTR_s00106p00100050</name>
</gene>
<dbReference type="OMA" id="ERRYSWD"/>
<dbReference type="Gramene" id="ERN00723">
    <property type="protein sequence ID" value="ERN00723"/>
    <property type="gene ID" value="AMTR_s00106p00100050"/>
</dbReference>
<dbReference type="SUPFAM" id="SSF81631">
    <property type="entry name" value="PAP/OAS1 substrate-binding domain"/>
    <property type="match status" value="1"/>
</dbReference>
<dbReference type="PANTHER" id="PTHR23092">
    <property type="entry name" value="POLY(A) RNA POLYMERASE"/>
    <property type="match status" value="1"/>
</dbReference>
<dbReference type="GO" id="GO:0031123">
    <property type="term" value="P:RNA 3'-end processing"/>
    <property type="evidence" value="ECO:0000318"/>
    <property type="project" value="GO_Central"/>
</dbReference>
<feature type="region of interest" description="Disordered" evidence="3">
    <location>
        <begin position="534"/>
        <end position="572"/>
    </location>
</feature>
<feature type="compositionally biased region" description="Basic and acidic residues" evidence="3">
    <location>
        <begin position="673"/>
        <end position="683"/>
    </location>
</feature>
<dbReference type="InterPro" id="IPR002058">
    <property type="entry name" value="PAP_assoc"/>
</dbReference>
<evidence type="ECO:0000256" key="3">
    <source>
        <dbReference type="SAM" id="MobiDB-lite"/>
    </source>
</evidence>
<accession>W1NYK8</accession>
<feature type="region of interest" description="Disordered" evidence="3">
    <location>
        <begin position="664"/>
        <end position="688"/>
    </location>
</feature>
<feature type="domain" description="Poly(A) RNA polymerase mitochondrial-like central palm" evidence="5">
    <location>
        <begin position="1190"/>
        <end position="1291"/>
    </location>
</feature>
<name>W1NYK8_AMBTC</name>
<dbReference type="eggNOG" id="KOG1906">
    <property type="taxonomic scope" value="Eukaryota"/>
</dbReference>
<dbReference type="InterPro" id="IPR054708">
    <property type="entry name" value="MTPAP-like_central"/>
</dbReference>
<organism evidence="6 7">
    <name type="scientific">Amborella trichopoda</name>
    <dbReference type="NCBI Taxonomy" id="13333"/>
    <lineage>
        <taxon>Eukaryota</taxon>
        <taxon>Viridiplantae</taxon>
        <taxon>Streptophyta</taxon>
        <taxon>Embryophyta</taxon>
        <taxon>Tracheophyta</taxon>
        <taxon>Spermatophyta</taxon>
        <taxon>Magnoliopsida</taxon>
        <taxon>Amborellales</taxon>
        <taxon>Amborellaceae</taxon>
        <taxon>Amborella</taxon>
    </lineage>
</organism>
<feature type="compositionally biased region" description="Polar residues" evidence="3">
    <location>
        <begin position="476"/>
        <end position="486"/>
    </location>
</feature>
<feature type="compositionally biased region" description="Polar residues" evidence="3">
    <location>
        <begin position="561"/>
        <end position="572"/>
    </location>
</feature>
<feature type="compositionally biased region" description="Basic residues" evidence="3">
    <location>
        <begin position="435"/>
        <end position="444"/>
    </location>
</feature>
<evidence type="ECO:0000313" key="6">
    <source>
        <dbReference type="EMBL" id="ERN00723.1"/>
    </source>
</evidence>
<evidence type="ECO:0000259" key="4">
    <source>
        <dbReference type="Pfam" id="PF03828"/>
    </source>
</evidence>
<evidence type="ECO:0000313" key="7">
    <source>
        <dbReference type="Proteomes" id="UP000017836"/>
    </source>
</evidence>
<dbReference type="GO" id="GO:0009793">
    <property type="term" value="P:embryo development ending in seed dormancy"/>
    <property type="evidence" value="ECO:0007669"/>
    <property type="project" value="EnsemblPlants"/>
</dbReference>
<keyword evidence="1" id="KW-0479">Metal-binding</keyword>
<feature type="region of interest" description="Disordered" evidence="3">
    <location>
        <begin position="417"/>
        <end position="444"/>
    </location>
</feature>
<feature type="region of interest" description="Disordered" evidence="3">
    <location>
        <begin position="460"/>
        <end position="486"/>
    </location>
</feature>
<dbReference type="GO" id="GO:0031499">
    <property type="term" value="C:TRAMP complex"/>
    <property type="evidence" value="ECO:0000318"/>
    <property type="project" value="GO_Central"/>
</dbReference>
<dbReference type="Pfam" id="PF22600">
    <property type="entry name" value="MTPAP-like_central"/>
    <property type="match status" value="1"/>
</dbReference>
<sequence>MDSKQLIDCLADHIALYHSSIPSSPNPNVRGSTNIRTPILSWFKTLTVAQRQAALTIVDHQWTQILLQMLHYLQFTSHGFFIILSDLPSSPSSILPTLCFRRSHGLLSRAYVADTSETQIQKSLLLFSSGEGSSDGKFLFHPNGSEKKILSHAIGEEGKFLSYGIDSVTVSEEFVANVDDFSIVMDKLSNGGFLTGKENGGSRWEELGWLKAKGYYSLGSFVANGVELALRASWTEKARKKGAKEKRGFGAGSTNNAFWRVKGCADWWKGLDFSVKKRVFDLVSSKCAKRLAKEIVNGKHTVLEVDTQFCTVSTTPQLKNSHFNTEFFSSIHPISASKMASSLAKLSNGLLLLEKLSVSGFAYENKIPDEEKLFFSTLGSVHSVSDYILRRVREVLMKLSTDCIRIDLLGDDNHKASANKCKGKSSNSTVYQKEKKGKGRNRRSMHVEVKAAEDDHLQHGRCKGHECRSVDREENSSNNGNMQNALSVGTHETNSMIGSGNLEDHLCHKTVVEEMSMEPIKKLVDPGVDAICKKRRKGRLKSKKKKSSSKNSDKNDGNEVHTVSNGKFSEGSNCFSQEKQEKILEPSTLNNDLVLDHSSVTEIRDVQGDISSFGSLLNPNGRVAKVPEGLVAPGEEGLASHKSGCIVSSLSPACVSNSLDPYQSVMPSGETAQPEKTEAENNNHHSFTHSIGSTSYEWPSVTHLRLPPRNARLPPDTDWLHLDVGRSWLKPHQLPTRNSARNASNEGGRSRVLSSCALPMSFDWPPMVRSMNSLASSFAYNFDPGFIPGLNSSFCPTFTMHGHQLDGVKNEDERKYFGATQDHHDKKHAQDQVDVNENYWVSEEESEFLPISARDYNQFFGGGVMYWNTADHIGTGFSRPPSMSSEDSSWAWHEAELNRAIDDIVGVPGLSGSYGTGGLSSPPAGSFCSPFDPMAPSLGYVMPGNETNGKVLQASSTAQEVPSEEKLSSSLTNSPVSVVEGITGDLLPCHILRPIVIPNPSRKGSRSEFMFNHDRKSPCIPRTMKEPSRIKRPPSPVVLCVPRAPRPPPPSPVDESRKQRGIPTVRSGSSSPRHWGMRSWYSDEAHSEKSHLRIDNAEVVWPSWRSKCLAGTSMIQPLAGALQDHLFSISQLALDHEHPDVAFPLQSPKLLNSPSLKASLSKMHGLLHEEIESFCKQVAAENQVKKPFINWAVNRVAHSLQVLWPRSRTKIFGSNATGLALPTSDVDLVVCLPPVRNLEPIKEAGILEGRNGIKETCLQHAARYLANQEWVKSDSLKVVENTAIPIIMLVAEVPRDLDNDNTSNCLLHSSKDGTHQLTDDHGMAADVYKSGSECSVPNCTENRPGDAGDRKSVRVDISFESSSHTGLQTTELVRELTGQFPAAIPLAMVLKQFLACRSLDHSYSGGLSSYCLVLLIIRFLQHEHHLGRLLNQNLGSFLMDFLYFFGSVFDPRQMRISIQGSGVYLSRERGPSIDPLHIDDPLYPTNNIGRNCFRILQCIKYIELMVAHQ</sequence>
<protein>
    <submittedName>
        <fullName evidence="6">Uncharacterized protein</fullName>
    </submittedName>
</protein>
<dbReference type="Gene3D" id="1.10.1410.10">
    <property type="match status" value="2"/>
</dbReference>
<dbReference type="PANTHER" id="PTHR23092:SF48">
    <property type="entry name" value="NUCLEOTIDYLTRANSFERASE FAMILY PROTEIN"/>
    <property type="match status" value="1"/>
</dbReference>
<dbReference type="GO" id="GO:0046872">
    <property type="term" value="F:metal ion binding"/>
    <property type="evidence" value="ECO:0007669"/>
    <property type="project" value="UniProtKB-KW"/>
</dbReference>
<evidence type="ECO:0000259" key="5">
    <source>
        <dbReference type="Pfam" id="PF22600"/>
    </source>
</evidence>
<feature type="region of interest" description="Disordered" evidence="3">
    <location>
        <begin position="1002"/>
        <end position="1073"/>
    </location>
</feature>
<feature type="compositionally biased region" description="Basic residues" evidence="3">
    <location>
        <begin position="534"/>
        <end position="548"/>
    </location>
</feature>
<dbReference type="HOGENOM" id="CLU_005696_1_0_1"/>
<dbReference type="Proteomes" id="UP000017836">
    <property type="component" value="Unassembled WGS sequence"/>
</dbReference>
<dbReference type="Gene3D" id="3.30.460.10">
    <property type="entry name" value="Beta Polymerase, domain 2"/>
    <property type="match status" value="1"/>
</dbReference>
<dbReference type="InterPro" id="IPR043519">
    <property type="entry name" value="NT_sf"/>
</dbReference>
<evidence type="ECO:0000256" key="1">
    <source>
        <dbReference type="ARBA" id="ARBA00022723"/>
    </source>
</evidence>
<keyword evidence="2" id="KW-0460">Magnesium</keyword>
<dbReference type="Pfam" id="PF03828">
    <property type="entry name" value="PAP_assoc"/>
    <property type="match status" value="1"/>
</dbReference>
<dbReference type="EMBL" id="KI394815">
    <property type="protein sequence ID" value="ERN00723.1"/>
    <property type="molecule type" value="Genomic_DNA"/>
</dbReference>
<feature type="compositionally biased region" description="Basic and acidic residues" evidence="3">
    <location>
        <begin position="460"/>
        <end position="475"/>
    </location>
</feature>
<dbReference type="GO" id="GO:0043634">
    <property type="term" value="P:polyadenylation-dependent ncRNA catabolic process"/>
    <property type="evidence" value="ECO:0000318"/>
    <property type="project" value="GO_Central"/>
</dbReference>
<dbReference type="SUPFAM" id="SSF81301">
    <property type="entry name" value="Nucleotidyltransferase"/>
    <property type="match status" value="1"/>
</dbReference>
<dbReference type="GO" id="GO:0005730">
    <property type="term" value="C:nucleolus"/>
    <property type="evidence" value="ECO:0000318"/>
    <property type="project" value="GO_Central"/>
</dbReference>